<dbReference type="InterPro" id="IPR003959">
    <property type="entry name" value="ATPase_AAA_core"/>
</dbReference>
<evidence type="ECO:0000259" key="1">
    <source>
        <dbReference type="Pfam" id="PF00004"/>
    </source>
</evidence>
<dbReference type="Pfam" id="PF00004">
    <property type="entry name" value="AAA"/>
    <property type="match status" value="1"/>
</dbReference>
<dbReference type="Proteomes" id="UP000095283">
    <property type="component" value="Unplaced"/>
</dbReference>
<dbReference type="Pfam" id="PF16725">
    <property type="entry name" value="Nucleolin_bd"/>
    <property type="match status" value="1"/>
</dbReference>
<dbReference type="GO" id="GO:0005524">
    <property type="term" value="F:ATP binding"/>
    <property type="evidence" value="ECO:0007669"/>
    <property type="project" value="InterPro"/>
</dbReference>
<name>A0A1I7WX45_HETBA</name>
<dbReference type="PANTHER" id="PTHR48470">
    <property type="entry name" value="CELL DIVISION CONTROL PROTEIN 48 C ISOFORM 1"/>
    <property type="match status" value="1"/>
</dbReference>
<dbReference type="InterPro" id="IPR027417">
    <property type="entry name" value="P-loop_NTPase"/>
</dbReference>
<accession>A0A1I7WX45</accession>
<reference evidence="4" key="1">
    <citation type="submission" date="2016-11" db="UniProtKB">
        <authorList>
            <consortium name="WormBaseParasite"/>
        </authorList>
    </citation>
    <scope>IDENTIFICATION</scope>
</reference>
<sequence length="209" mass="24222">MAHHCRNYPKQEFFIPEEIAYDLQQKFPEYSRKKFKPFVRMVQDGLNRLQIRDRPHKIEELDACKDQGETLCEAKKIMMEEIKNERKRKAKKGLGSVSTMLVQPRMSTVTFENLGGCDRQFLVIDDIDAIAPRRETATREMERRVVSQLSNSLDELFDSKNDQVLGTEITFSNDGELVLKENNFSKEFYPRTCAANVILALIPDSVNNI</sequence>
<dbReference type="InterPro" id="IPR031996">
    <property type="entry name" value="NVL2_nucleolin-bd"/>
</dbReference>
<evidence type="ECO:0000313" key="4">
    <source>
        <dbReference type="WBParaSite" id="Hba_09753"/>
    </source>
</evidence>
<organism evidence="3 4">
    <name type="scientific">Heterorhabditis bacteriophora</name>
    <name type="common">Entomopathogenic nematode worm</name>
    <dbReference type="NCBI Taxonomy" id="37862"/>
    <lineage>
        <taxon>Eukaryota</taxon>
        <taxon>Metazoa</taxon>
        <taxon>Ecdysozoa</taxon>
        <taxon>Nematoda</taxon>
        <taxon>Chromadorea</taxon>
        <taxon>Rhabditida</taxon>
        <taxon>Rhabditina</taxon>
        <taxon>Rhabditomorpha</taxon>
        <taxon>Strongyloidea</taxon>
        <taxon>Heterorhabditidae</taxon>
        <taxon>Heterorhabditis</taxon>
    </lineage>
</organism>
<dbReference type="Gene3D" id="3.40.50.300">
    <property type="entry name" value="P-loop containing nucleotide triphosphate hydrolases"/>
    <property type="match status" value="1"/>
</dbReference>
<protein>
    <submittedName>
        <fullName evidence="4">ClpB_D2-small domain-containing protein</fullName>
    </submittedName>
</protein>
<dbReference type="WBParaSite" id="Hba_09753">
    <property type="protein sequence ID" value="Hba_09753"/>
    <property type="gene ID" value="Hba_09753"/>
</dbReference>
<dbReference type="InterPro" id="IPR055278">
    <property type="entry name" value="CDC48c"/>
</dbReference>
<keyword evidence="3" id="KW-1185">Reference proteome</keyword>
<feature type="domain" description="NVL2 nucleolin binding" evidence="2">
    <location>
        <begin position="17"/>
        <end position="49"/>
    </location>
</feature>
<dbReference type="PANTHER" id="PTHR48470:SF1">
    <property type="entry name" value="CELL DIVISION CONTROL PROTEIN 48 C ISOFORM 1"/>
    <property type="match status" value="1"/>
</dbReference>
<proteinExistence type="predicted"/>
<dbReference type="AlphaFoldDB" id="A0A1I7WX45"/>
<evidence type="ECO:0000313" key="3">
    <source>
        <dbReference type="Proteomes" id="UP000095283"/>
    </source>
</evidence>
<evidence type="ECO:0000259" key="2">
    <source>
        <dbReference type="Pfam" id="PF16725"/>
    </source>
</evidence>
<dbReference type="GO" id="GO:0016887">
    <property type="term" value="F:ATP hydrolysis activity"/>
    <property type="evidence" value="ECO:0007669"/>
    <property type="project" value="InterPro"/>
</dbReference>
<feature type="domain" description="ATPase AAA-type core" evidence="1">
    <location>
        <begin position="119"/>
        <end position="161"/>
    </location>
</feature>